<accession>A0ABR3JPF1</accession>
<evidence type="ECO:0000313" key="2">
    <source>
        <dbReference type="EMBL" id="KAL0957337.1"/>
    </source>
</evidence>
<protein>
    <submittedName>
        <fullName evidence="2">Uncharacterized protein</fullName>
    </submittedName>
</protein>
<proteinExistence type="predicted"/>
<comment type="caution">
    <text evidence="2">The sequence shown here is derived from an EMBL/GenBank/DDBJ whole genome shotgun (WGS) entry which is preliminary data.</text>
</comment>
<organism evidence="2 3">
    <name type="scientific">Hohenbuehelia grisea</name>
    <dbReference type="NCBI Taxonomy" id="104357"/>
    <lineage>
        <taxon>Eukaryota</taxon>
        <taxon>Fungi</taxon>
        <taxon>Dikarya</taxon>
        <taxon>Basidiomycota</taxon>
        <taxon>Agaricomycotina</taxon>
        <taxon>Agaricomycetes</taxon>
        <taxon>Agaricomycetidae</taxon>
        <taxon>Agaricales</taxon>
        <taxon>Pleurotineae</taxon>
        <taxon>Pleurotaceae</taxon>
        <taxon>Hohenbuehelia</taxon>
    </lineage>
</organism>
<keyword evidence="3" id="KW-1185">Reference proteome</keyword>
<name>A0ABR3JPF1_9AGAR</name>
<dbReference type="EMBL" id="JASNQZ010000005">
    <property type="protein sequence ID" value="KAL0957337.1"/>
    <property type="molecule type" value="Genomic_DNA"/>
</dbReference>
<dbReference type="Proteomes" id="UP001556367">
    <property type="component" value="Unassembled WGS sequence"/>
</dbReference>
<sequence>MLILVWFSSRYICYPGWWLEDAALRSSRSLPSFVVLPSFLLPSFSLRFFKRDKPTSRGSQELDGAHSTIYVGPSASGSPVVGFSGTSVLEEFADGHPDCTPSKSPSFDFVKHARHQETADSILEYYSDASGAFEAGDEKEPQDEPRDEYAAELDDLVDCASDFETTTTSSSSSSITAISASQTLESPTSERCLPFAAPSTLSQDLSLTLPNPSPRPGAEDSPRRSLPFVSSTTATPKTPLINPSHRRFPSSAKPATSVEYTSRSCCSRRITFEGRSICLPTLSEKYSSGLGSVQPNTLRQQSEIPSFHSAFWHSSHGVKYLARRRPIVDGRTFSESRLSQISCSAVYFLSTPHGIDDFLRAGRVFLQCRCSRR</sequence>
<gene>
    <name evidence="2" type="ORF">HGRIS_001145</name>
</gene>
<reference evidence="3" key="1">
    <citation type="submission" date="2024-06" db="EMBL/GenBank/DDBJ databases">
        <title>Multi-omics analyses provide insights into the biosynthesis of the anticancer antibiotic pleurotin in Hohenbuehelia grisea.</title>
        <authorList>
            <person name="Weaver J.A."/>
            <person name="Alberti F."/>
        </authorList>
    </citation>
    <scope>NUCLEOTIDE SEQUENCE [LARGE SCALE GENOMIC DNA]</scope>
    <source>
        <strain evidence="3">T-177</strain>
    </source>
</reference>
<evidence type="ECO:0000313" key="3">
    <source>
        <dbReference type="Proteomes" id="UP001556367"/>
    </source>
</evidence>
<evidence type="ECO:0000256" key="1">
    <source>
        <dbReference type="SAM" id="MobiDB-lite"/>
    </source>
</evidence>
<feature type="region of interest" description="Disordered" evidence="1">
    <location>
        <begin position="203"/>
        <end position="253"/>
    </location>
</feature>